<dbReference type="EMBL" id="LGRX02016153">
    <property type="protein sequence ID" value="KAK3262488.1"/>
    <property type="molecule type" value="Genomic_DNA"/>
</dbReference>
<organism evidence="1 2">
    <name type="scientific">Cymbomonas tetramitiformis</name>
    <dbReference type="NCBI Taxonomy" id="36881"/>
    <lineage>
        <taxon>Eukaryota</taxon>
        <taxon>Viridiplantae</taxon>
        <taxon>Chlorophyta</taxon>
        <taxon>Pyramimonadophyceae</taxon>
        <taxon>Pyramimonadales</taxon>
        <taxon>Pyramimonadaceae</taxon>
        <taxon>Cymbomonas</taxon>
    </lineage>
</organism>
<sequence length="122" mass="14285">MRCTWCNILCALHGFNDFRQKELMGRAELNKLCVFNDELHEIPKTRAKTVLDESIMSQTNSNPNPNSWNHANKILDRLAHKLPYTLCFFELKYNLITMTQLDGRHKRMCEIDEVGTMRSLVI</sequence>
<keyword evidence="2" id="KW-1185">Reference proteome</keyword>
<comment type="caution">
    <text evidence="1">The sequence shown here is derived from an EMBL/GenBank/DDBJ whole genome shotgun (WGS) entry which is preliminary data.</text>
</comment>
<accession>A0AAE0KVP0</accession>
<evidence type="ECO:0000313" key="2">
    <source>
        <dbReference type="Proteomes" id="UP001190700"/>
    </source>
</evidence>
<evidence type="ECO:0000313" key="1">
    <source>
        <dbReference type="EMBL" id="KAK3262488.1"/>
    </source>
</evidence>
<dbReference type="AlphaFoldDB" id="A0AAE0KVP0"/>
<dbReference type="Proteomes" id="UP001190700">
    <property type="component" value="Unassembled WGS sequence"/>
</dbReference>
<name>A0AAE0KVP0_9CHLO</name>
<proteinExistence type="predicted"/>
<reference evidence="1 2" key="1">
    <citation type="journal article" date="2015" name="Genome Biol. Evol.">
        <title>Comparative Genomics of a Bacterivorous Green Alga Reveals Evolutionary Causalities and Consequences of Phago-Mixotrophic Mode of Nutrition.</title>
        <authorList>
            <person name="Burns J.A."/>
            <person name="Paasch A."/>
            <person name="Narechania A."/>
            <person name="Kim E."/>
        </authorList>
    </citation>
    <scope>NUCLEOTIDE SEQUENCE [LARGE SCALE GENOMIC DNA]</scope>
    <source>
        <strain evidence="1 2">PLY_AMNH</strain>
    </source>
</reference>
<protein>
    <submittedName>
        <fullName evidence="1">Uncharacterized protein</fullName>
    </submittedName>
</protein>
<gene>
    <name evidence="1" type="ORF">CYMTET_28660</name>
</gene>